<evidence type="ECO:0000256" key="7">
    <source>
        <dbReference type="ARBA" id="ARBA00023319"/>
    </source>
</evidence>
<proteinExistence type="inferred from homology"/>
<dbReference type="GO" id="GO:0071555">
    <property type="term" value="P:cell wall organization"/>
    <property type="evidence" value="ECO:0007669"/>
    <property type="project" value="InterPro"/>
</dbReference>
<dbReference type="Gene3D" id="2.60.40.10">
    <property type="entry name" value="Immunoglobulins"/>
    <property type="match status" value="2"/>
</dbReference>
<name>A0AAW9PPQ2_KLEVA</name>
<evidence type="ECO:0000313" key="11">
    <source>
        <dbReference type="EMBL" id="MEC6059736.1"/>
    </source>
</evidence>
<feature type="domain" description="Pili assembly chaperone N-terminal" evidence="9">
    <location>
        <begin position="24"/>
        <end position="142"/>
    </location>
</feature>
<evidence type="ECO:0000256" key="8">
    <source>
        <dbReference type="RuleBase" id="RU003918"/>
    </source>
</evidence>
<organism evidence="11 12">
    <name type="scientific">Klebsiella variicola</name>
    <dbReference type="NCBI Taxonomy" id="244366"/>
    <lineage>
        <taxon>Bacteria</taxon>
        <taxon>Pseudomonadati</taxon>
        <taxon>Pseudomonadota</taxon>
        <taxon>Gammaproteobacteria</taxon>
        <taxon>Enterobacterales</taxon>
        <taxon>Enterobacteriaceae</taxon>
        <taxon>Klebsiella/Raoultella group</taxon>
        <taxon>Klebsiella</taxon>
        <taxon>Klebsiella pneumoniae complex</taxon>
    </lineage>
</organism>
<dbReference type="InterPro" id="IPR008962">
    <property type="entry name" value="PapD-like_sf"/>
</dbReference>
<dbReference type="InterPro" id="IPR016148">
    <property type="entry name" value="Pili_assmbl_chaperone_C"/>
</dbReference>
<evidence type="ECO:0000256" key="5">
    <source>
        <dbReference type="ARBA" id="ARBA00022764"/>
    </source>
</evidence>
<evidence type="ECO:0000259" key="10">
    <source>
        <dbReference type="Pfam" id="PF02753"/>
    </source>
</evidence>
<dbReference type="InterPro" id="IPR016147">
    <property type="entry name" value="Pili_assmbl_chaperone_N"/>
</dbReference>
<dbReference type="SUPFAM" id="SSF49354">
    <property type="entry name" value="PapD-like"/>
    <property type="match status" value="1"/>
</dbReference>
<dbReference type="KEGG" id="kvq:SP68_16815"/>
<reference evidence="11" key="2">
    <citation type="submission" date="2024-01" db="EMBL/GenBank/DDBJ databases">
        <authorList>
            <person name="Macesic N."/>
        </authorList>
    </citation>
    <scope>NUCLEOTIDE SEQUENCE</scope>
    <source>
        <strain evidence="11">CPO071</strain>
    </source>
</reference>
<keyword evidence="4" id="KW-0732">Signal</keyword>
<comment type="caution">
    <text evidence="11">The sequence shown here is derived from an EMBL/GenBank/DDBJ whole genome shotgun (WGS) entry which is preliminary data.</text>
</comment>
<gene>
    <name evidence="11" type="ORF">QAB22_024895</name>
</gene>
<dbReference type="Pfam" id="PF02753">
    <property type="entry name" value="PapD_C"/>
    <property type="match status" value="1"/>
</dbReference>
<evidence type="ECO:0000256" key="2">
    <source>
        <dbReference type="ARBA" id="ARBA00007399"/>
    </source>
</evidence>
<dbReference type="InterPro" id="IPR013783">
    <property type="entry name" value="Ig-like_fold"/>
</dbReference>
<keyword evidence="6 8" id="KW-0143">Chaperone</keyword>
<keyword evidence="3" id="KW-1029">Fimbrium biogenesis</keyword>
<dbReference type="PANTHER" id="PTHR30251">
    <property type="entry name" value="PILUS ASSEMBLY CHAPERONE"/>
    <property type="match status" value="1"/>
</dbReference>
<keyword evidence="7" id="KW-0393">Immunoglobulin domain</keyword>
<dbReference type="FunFam" id="2.60.40.10:FF:000458">
    <property type="entry name" value="Molecular chaperone FimC"/>
    <property type="match status" value="1"/>
</dbReference>
<evidence type="ECO:0000313" key="12">
    <source>
        <dbReference type="Proteomes" id="UP001176846"/>
    </source>
</evidence>
<dbReference type="InterPro" id="IPR036316">
    <property type="entry name" value="Pili_assmbl_chap_C_dom_sf"/>
</dbReference>
<comment type="similarity">
    <text evidence="2 8">Belongs to the periplasmic pilus chaperone family.</text>
</comment>
<dbReference type="GeneID" id="93275453"/>
<dbReference type="PROSITE" id="PS00635">
    <property type="entry name" value="PILI_CHAPERONE"/>
    <property type="match status" value="1"/>
</dbReference>
<dbReference type="GO" id="GO:0030288">
    <property type="term" value="C:outer membrane-bounded periplasmic space"/>
    <property type="evidence" value="ECO:0007669"/>
    <property type="project" value="InterPro"/>
</dbReference>
<dbReference type="InterPro" id="IPR050643">
    <property type="entry name" value="Periplasmic_pilus_chap"/>
</dbReference>
<evidence type="ECO:0000256" key="1">
    <source>
        <dbReference type="ARBA" id="ARBA00004418"/>
    </source>
</evidence>
<dbReference type="EMBL" id="JARTTN020000001">
    <property type="protein sequence ID" value="MEC6059736.1"/>
    <property type="molecule type" value="Genomic_DNA"/>
</dbReference>
<dbReference type="PRINTS" id="PR00969">
    <property type="entry name" value="CHAPERONPILI"/>
</dbReference>
<dbReference type="Proteomes" id="UP001176846">
    <property type="component" value="Unassembled WGS sequence"/>
</dbReference>
<accession>A0AAW9PPQ2</accession>
<evidence type="ECO:0000256" key="4">
    <source>
        <dbReference type="ARBA" id="ARBA00022729"/>
    </source>
</evidence>
<dbReference type="InterPro" id="IPR001829">
    <property type="entry name" value="Pili_assmbl_chaperone_bac"/>
</dbReference>
<dbReference type="PANTHER" id="PTHR30251:SF9">
    <property type="entry name" value="CHAPERONE PROTEIN CAF1M"/>
    <property type="match status" value="1"/>
</dbReference>
<dbReference type="InterPro" id="IPR018046">
    <property type="entry name" value="Pili_assmbl_chaperone_CS"/>
</dbReference>
<comment type="subcellular location">
    <subcellularLocation>
        <location evidence="1 8">Periplasm</location>
    </subcellularLocation>
</comment>
<evidence type="ECO:0000256" key="3">
    <source>
        <dbReference type="ARBA" id="ARBA00022558"/>
    </source>
</evidence>
<evidence type="ECO:0000259" key="9">
    <source>
        <dbReference type="Pfam" id="PF00345"/>
    </source>
</evidence>
<dbReference type="SUPFAM" id="SSF49584">
    <property type="entry name" value="Periplasmic chaperone C-domain"/>
    <property type="match status" value="1"/>
</dbReference>
<dbReference type="AlphaFoldDB" id="A0AAW9PPQ2"/>
<dbReference type="RefSeq" id="WP_022064651.1">
    <property type="nucleotide sequence ID" value="NZ_BIHO01000009.1"/>
</dbReference>
<sequence length="229" mass="25442">MRIFLSFFLSIVTVIFNITNAQAGVVIGGTRLVYPEGKKEINITVENKENFPYLIKTFLEKGSIESSAGYFMITPPLFRLDAQQKSVLRIFNASSAMPADRESLFYFNVTSIPAATDEDAKQNTLQIAVRNRMKLFYRPKALADDTPENVTTKLTWQITGGKLKVINPTGYYMNFSTVKVNNSLVKDALLLAPFSSNEYALPNGVSSGTVIWKIINDQGGIGPEHKTTL</sequence>
<evidence type="ECO:0000256" key="6">
    <source>
        <dbReference type="ARBA" id="ARBA00023186"/>
    </source>
</evidence>
<protein>
    <submittedName>
        <fullName evidence="11">Molecular chaperone</fullName>
    </submittedName>
</protein>
<keyword evidence="5" id="KW-0574">Periplasm</keyword>
<dbReference type="Pfam" id="PF00345">
    <property type="entry name" value="PapD_N"/>
    <property type="match status" value="1"/>
</dbReference>
<feature type="domain" description="Pili assembly chaperone C-terminal" evidence="10">
    <location>
        <begin position="166"/>
        <end position="221"/>
    </location>
</feature>
<reference evidence="11" key="1">
    <citation type="journal article" date="2023" name="Nat. Commun.">
        <title>Genomic dissection of endemic carbapenem resistance reveals metallo-beta-lactamase dissemination through clonal, plasmid and integron transfer.</title>
        <authorList>
            <person name="Macesic N."/>
            <person name="Hawkey J."/>
            <person name="Vezina B."/>
            <person name="Wisniewski J.A."/>
            <person name="Cottingham H."/>
            <person name="Blakeway L.V."/>
            <person name="Harshegyi T."/>
            <person name="Pragastis K."/>
            <person name="Badoordeen G.Z."/>
            <person name="Dennison A."/>
            <person name="Spelman D.W."/>
            <person name="Jenney A.W.J."/>
            <person name="Peleg A.Y."/>
        </authorList>
    </citation>
    <scope>NUCLEOTIDE SEQUENCE</scope>
    <source>
        <strain evidence="11">CPO071</strain>
    </source>
</reference>